<comment type="caution">
    <text evidence="7">The sequence shown here is derived from an EMBL/GenBank/DDBJ whole genome shotgun (WGS) entry which is preliminary data.</text>
</comment>
<evidence type="ECO:0000256" key="4">
    <source>
        <dbReference type="ARBA" id="ARBA00023163"/>
    </source>
</evidence>
<dbReference type="InterPro" id="IPR007324">
    <property type="entry name" value="Sugar-bd_dom_put"/>
</dbReference>
<feature type="domain" description="Sugar-binding" evidence="6">
    <location>
        <begin position="73"/>
        <end position="325"/>
    </location>
</feature>
<dbReference type="Pfam" id="PF04198">
    <property type="entry name" value="Sugar-bind"/>
    <property type="match status" value="1"/>
</dbReference>
<dbReference type="InterPro" id="IPR051054">
    <property type="entry name" value="SorC_transcr_regulators"/>
</dbReference>
<dbReference type="InterPro" id="IPR037171">
    <property type="entry name" value="NagB/RpiA_transferase-like"/>
</dbReference>
<keyword evidence="3" id="KW-0238">DNA-binding</keyword>
<comment type="similarity">
    <text evidence="1">Belongs to the SorC transcriptional regulatory family.</text>
</comment>
<evidence type="ECO:0000313" key="8">
    <source>
        <dbReference type="Proteomes" id="UP000565572"/>
    </source>
</evidence>
<dbReference type="EMBL" id="JACHZG010000001">
    <property type="protein sequence ID" value="MBB3325322.1"/>
    <property type="molecule type" value="Genomic_DNA"/>
</dbReference>
<protein>
    <submittedName>
        <fullName evidence="7">Deoxyribonucleoside regulator</fullName>
    </submittedName>
</protein>
<dbReference type="PANTHER" id="PTHR34294">
    <property type="entry name" value="TRANSCRIPTIONAL REGULATOR-RELATED"/>
    <property type="match status" value="1"/>
</dbReference>
<organism evidence="7 8">
    <name type="scientific">Microlunatus antarcticus</name>
    <dbReference type="NCBI Taxonomy" id="53388"/>
    <lineage>
        <taxon>Bacteria</taxon>
        <taxon>Bacillati</taxon>
        <taxon>Actinomycetota</taxon>
        <taxon>Actinomycetes</taxon>
        <taxon>Propionibacteriales</taxon>
        <taxon>Propionibacteriaceae</taxon>
        <taxon>Microlunatus</taxon>
    </lineage>
</organism>
<feature type="region of interest" description="Disordered" evidence="5">
    <location>
        <begin position="1"/>
        <end position="20"/>
    </location>
</feature>
<reference evidence="7 8" key="1">
    <citation type="submission" date="2020-08" db="EMBL/GenBank/DDBJ databases">
        <title>Sequencing the genomes of 1000 actinobacteria strains.</title>
        <authorList>
            <person name="Klenk H.-P."/>
        </authorList>
    </citation>
    <scope>NUCLEOTIDE SEQUENCE [LARGE SCALE GENOMIC DNA]</scope>
    <source>
        <strain evidence="7 8">DSM 11053</strain>
    </source>
</reference>
<dbReference type="AlphaFoldDB" id="A0A7W5JTB5"/>
<evidence type="ECO:0000313" key="7">
    <source>
        <dbReference type="EMBL" id="MBB3325322.1"/>
    </source>
</evidence>
<gene>
    <name evidence="7" type="ORF">FHX39_000266</name>
</gene>
<evidence type="ECO:0000256" key="3">
    <source>
        <dbReference type="ARBA" id="ARBA00023125"/>
    </source>
</evidence>
<feature type="compositionally biased region" description="Polar residues" evidence="5">
    <location>
        <begin position="1"/>
        <end position="10"/>
    </location>
</feature>
<dbReference type="Gene3D" id="1.10.10.10">
    <property type="entry name" value="Winged helix-like DNA-binding domain superfamily/Winged helix DNA-binding domain"/>
    <property type="match status" value="1"/>
</dbReference>
<dbReference type="SUPFAM" id="SSF100950">
    <property type="entry name" value="NagB/RpiA/CoA transferase-like"/>
    <property type="match status" value="1"/>
</dbReference>
<dbReference type="InterPro" id="IPR036388">
    <property type="entry name" value="WH-like_DNA-bd_sf"/>
</dbReference>
<dbReference type="RefSeq" id="WP_183336142.1">
    <property type="nucleotide sequence ID" value="NZ_JACHZG010000001.1"/>
</dbReference>
<keyword evidence="8" id="KW-1185">Reference proteome</keyword>
<accession>A0A7W5JTB5</accession>
<name>A0A7W5JTB5_9ACTN</name>
<dbReference type="Proteomes" id="UP000565572">
    <property type="component" value="Unassembled WGS sequence"/>
</dbReference>
<evidence type="ECO:0000256" key="2">
    <source>
        <dbReference type="ARBA" id="ARBA00023015"/>
    </source>
</evidence>
<dbReference type="GO" id="GO:0030246">
    <property type="term" value="F:carbohydrate binding"/>
    <property type="evidence" value="ECO:0007669"/>
    <property type="project" value="InterPro"/>
</dbReference>
<evidence type="ECO:0000256" key="5">
    <source>
        <dbReference type="SAM" id="MobiDB-lite"/>
    </source>
</evidence>
<keyword evidence="2" id="KW-0805">Transcription regulation</keyword>
<evidence type="ECO:0000256" key="1">
    <source>
        <dbReference type="ARBA" id="ARBA00010466"/>
    </source>
</evidence>
<proteinExistence type="inferred from homology"/>
<sequence>MSPTPTTPTSEADRPAPTDPGELLLQVAQRYWEQDRTQEDIGRELHLTRWKVGRLLEQARAEGIVQITVVHPTTRRRELEATLTERYGLADCIVVPTQDREQDTVTHVVRAAAGYLRARGPRLRTLGVSWGNTLQEIAAMLPSGWAHGLEIIQVNGGISRSVRPTTAADVAMSIARSGHGRASLLPVPAIVEHASTREALYTEHFVQETLTKARAADALLFSLGALSPSSVLVRSGAVTPDELERLRAAGACGDVLGHYLSPDGTIADPDLESRTIGLSLDDLRAATQAIAVASGPAKAPVIRAALTSRLCSVLVTDEAAARSALEP</sequence>
<keyword evidence="4" id="KW-0804">Transcription</keyword>
<dbReference type="GO" id="GO:0003677">
    <property type="term" value="F:DNA binding"/>
    <property type="evidence" value="ECO:0007669"/>
    <property type="project" value="UniProtKB-KW"/>
</dbReference>
<evidence type="ECO:0000259" key="6">
    <source>
        <dbReference type="Pfam" id="PF04198"/>
    </source>
</evidence>
<dbReference type="PANTHER" id="PTHR34294:SF1">
    <property type="entry name" value="TRANSCRIPTIONAL REGULATOR LSRR"/>
    <property type="match status" value="1"/>
</dbReference>
<dbReference type="Gene3D" id="3.40.50.1360">
    <property type="match status" value="1"/>
</dbReference>